<evidence type="ECO:0000313" key="1">
    <source>
        <dbReference type="EnsemblMetazoa" id="Aqu2.1.32815_001"/>
    </source>
</evidence>
<dbReference type="AlphaFoldDB" id="A0A1X7UXV7"/>
<dbReference type="InParanoid" id="A0A1X7UXV7"/>
<name>A0A1X7UXV7_AMPQE</name>
<dbReference type="EnsemblMetazoa" id="Aqu2.1.32815_001">
    <property type="protein sequence ID" value="Aqu2.1.32815_001"/>
    <property type="gene ID" value="Aqu2.1.32815"/>
</dbReference>
<reference evidence="1" key="1">
    <citation type="submission" date="2017-05" db="UniProtKB">
        <authorList>
            <consortium name="EnsemblMetazoa"/>
        </authorList>
    </citation>
    <scope>IDENTIFICATION</scope>
</reference>
<proteinExistence type="predicted"/>
<sequence length="75" mass="8571">IPINHLSIPFYFSTTIFQEVGQEAEAGKSNILMRKAKTEIIKAMLKISVFVQQCKTIQYLSFNLPTIQIHVIYIA</sequence>
<protein>
    <submittedName>
        <fullName evidence="1">Uncharacterized protein</fullName>
    </submittedName>
</protein>
<accession>A0A1X7UXV7</accession>
<organism evidence="1">
    <name type="scientific">Amphimedon queenslandica</name>
    <name type="common">Sponge</name>
    <dbReference type="NCBI Taxonomy" id="400682"/>
    <lineage>
        <taxon>Eukaryota</taxon>
        <taxon>Metazoa</taxon>
        <taxon>Porifera</taxon>
        <taxon>Demospongiae</taxon>
        <taxon>Heteroscleromorpha</taxon>
        <taxon>Haplosclerida</taxon>
        <taxon>Niphatidae</taxon>
        <taxon>Amphimedon</taxon>
    </lineage>
</organism>